<dbReference type="GO" id="GO:0000150">
    <property type="term" value="F:DNA strand exchange activity"/>
    <property type="evidence" value="ECO:0007669"/>
    <property type="project" value="InterPro"/>
</dbReference>
<organism evidence="2 3">
    <name type="scientific">Lichenifustis flavocetrariae</name>
    <dbReference type="NCBI Taxonomy" id="2949735"/>
    <lineage>
        <taxon>Bacteria</taxon>
        <taxon>Pseudomonadati</taxon>
        <taxon>Pseudomonadota</taxon>
        <taxon>Alphaproteobacteria</taxon>
        <taxon>Hyphomicrobiales</taxon>
        <taxon>Lichenihabitantaceae</taxon>
        <taxon>Lichenifustis</taxon>
    </lineage>
</organism>
<comment type="caution">
    <text evidence="2">The sequence shown here is derived from an EMBL/GenBank/DDBJ whole genome shotgun (WGS) entry which is preliminary data.</text>
</comment>
<accession>A0AA41Z190</accession>
<gene>
    <name evidence="2" type="ORF">M8523_31095</name>
</gene>
<evidence type="ECO:0000313" key="3">
    <source>
        <dbReference type="Proteomes" id="UP001165667"/>
    </source>
</evidence>
<dbReference type="InterPro" id="IPR006119">
    <property type="entry name" value="Resolv_N"/>
</dbReference>
<dbReference type="AlphaFoldDB" id="A0AA41Z190"/>
<feature type="non-terminal residue" evidence="2">
    <location>
        <position position="153"/>
    </location>
</feature>
<dbReference type="Pfam" id="PF00239">
    <property type="entry name" value="Resolvase"/>
    <property type="match status" value="1"/>
</dbReference>
<keyword evidence="3" id="KW-1185">Reference proteome</keyword>
<dbReference type="EMBL" id="JAMOIM010000048">
    <property type="protein sequence ID" value="MCW6512366.1"/>
    <property type="molecule type" value="Genomic_DNA"/>
</dbReference>
<sequence length="153" mass="17227">MSSDKIGPQHRARKAVLYVRQSSAHQVQHNRESQLLQYAMRDRLVLLGWSEIEVVDEDLGCSAAGGTTRAGFERMVAEVCLGKVGAVAAREVSRFARNSQDWQQLVEMCRVVDTLLIDQEAIYAPRQGNDRLLLGLKGSLNEYELDLLRQRSL</sequence>
<reference evidence="2" key="1">
    <citation type="submission" date="2022-05" db="EMBL/GenBank/DDBJ databases">
        <authorList>
            <person name="Pankratov T."/>
        </authorList>
    </citation>
    <scope>NUCLEOTIDE SEQUENCE</scope>
    <source>
        <strain evidence="2">BP6-180914</strain>
    </source>
</reference>
<dbReference type="InterPro" id="IPR036162">
    <property type="entry name" value="Resolvase-like_N_sf"/>
</dbReference>
<feature type="domain" description="Resolvase/invertase-type recombinase catalytic" evidence="1">
    <location>
        <begin position="14"/>
        <end position="153"/>
    </location>
</feature>
<dbReference type="PROSITE" id="PS51736">
    <property type="entry name" value="RECOMBINASES_3"/>
    <property type="match status" value="1"/>
</dbReference>
<dbReference type="Proteomes" id="UP001165667">
    <property type="component" value="Unassembled WGS sequence"/>
</dbReference>
<dbReference type="RefSeq" id="WP_282588742.1">
    <property type="nucleotide sequence ID" value="NZ_JAMOIM010000048.1"/>
</dbReference>
<proteinExistence type="predicted"/>
<protein>
    <submittedName>
        <fullName evidence="2">Recombinase family protein</fullName>
    </submittedName>
</protein>
<dbReference type="InterPro" id="IPR050639">
    <property type="entry name" value="SSR_resolvase"/>
</dbReference>
<dbReference type="SMART" id="SM00857">
    <property type="entry name" value="Resolvase"/>
    <property type="match status" value="1"/>
</dbReference>
<evidence type="ECO:0000259" key="1">
    <source>
        <dbReference type="PROSITE" id="PS51736"/>
    </source>
</evidence>
<name>A0AA41Z190_9HYPH</name>
<dbReference type="Gene3D" id="3.40.50.1390">
    <property type="entry name" value="Resolvase, N-terminal catalytic domain"/>
    <property type="match status" value="1"/>
</dbReference>
<dbReference type="PANTHER" id="PTHR30461">
    <property type="entry name" value="DNA-INVERTASE FROM LAMBDOID PROPHAGE"/>
    <property type="match status" value="1"/>
</dbReference>
<dbReference type="CDD" id="cd00338">
    <property type="entry name" value="Ser_Recombinase"/>
    <property type="match status" value="1"/>
</dbReference>
<evidence type="ECO:0000313" key="2">
    <source>
        <dbReference type="EMBL" id="MCW6512366.1"/>
    </source>
</evidence>
<dbReference type="GO" id="GO:0003677">
    <property type="term" value="F:DNA binding"/>
    <property type="evidence" value="ECO:0007669"/>
    <property type="project" value="InterPro"/>
</dbReference>
<dbReference type="SUPFAM" id="SSF53041">
    <property type="entry name" value="Resolvase-like"/>
    <property type="match status" value="1"/>
</dbReference>
<dbReference type="PANTHER" id="PTHR30461:SF23">
    <property type="entry name" value="DNA RECOMBINASE-RELATED"/>
    <property type="match status" value="1"/>
</dbReference>